<dbReference type="OrthoDB" id="2325716at2759"/>
<dbReference type="InterPro" id="IPR011990">
    <property type="entry name" value="TPR-like_helical_dom_sf"/>
</dbReference>
<dbReference type="InterPro" id="IPR051191">
    <property type="entry name" value="DCAF12"/>
</dbReference>
<evidence type="ECO:0008006" key="5">
    <source>
        <dbReference type="Google" id="ProtNLM"/>
    </source>
</evidence>
<protein>
    <recommendedName>
        <fullName evidence="5">Tetratricopeptide repeat protein</fullName>
    </recommendedName>
</protein>
<organism evidence="2">
    <name type="scientific">Capitella teleta</name>
    <name type="common">Polychaete worm</name>
    <dbReference type="NCBI Taxonomy" id="283909"/>
    <lineage>
        <taxon>Eukaryota</taxon>
        <taxon>Metazoa</taxon>
        <taxon>Spiralia</taxon>
        <taxon>Lophotrochozoa</taxon>
        <taxon>Annelida</taxon>
        <taxon>Polychaeta</taxon>
        <taxon>Sedentaria</taxon>
        <taxon>Scolecida</taxon>
        <taxon>Capitellidae</taxon>
        <taxon>Capitella</taxon>
    </lineage>
</organism>
<dbReference type="PANTHER" id="PTHR19860">
    <property type="entry name" value="DDB1- AND CUL4-ASSOCIATED FACTOR 12-RELATED"/>
    <property type="match status" value="1"/>
</dbReference>
<dbReference type="EnsemblMetazoa" id="CapteT199173">
    <property type="protein sequence ID" value="CapteP199173"/>
    <property type="gene ID" value="CapteG199173"/>
</dbReference>
<evidence type="ECO:0000313" key="4">
    <source>
        <dbReference type="Proteomes" id="UP000014760"/>
    </source>
</evidence>
<dbReference type="PANTHER" id="PTHR19860:SF14">
    <property type="entry name" value="DUF4062 DOMAIN-CONTAINING PROTEIN"/>
    <property type="match status" value="1"/>
</dbReference>
<keyword evidence="1" id="KW-0677">Repeat</keyword>
<reference evidence="4" key="1">
    <citation type="submission" date="2012-12" db="EMBL/GenBank/DDBJ databases">
        <authorList>
            <person name="Hellsten U."/>
            <person name="Grimwood J."/>
            <person name="Chapman J.A."/>
            <person name="Shapiro H."/>
            <person name="Aerts A."/>
            <person name="Otillar R.P."/>
            <person name="Terry A.Y."/>
            <person name="Boore J.L."/>
            <person name="Simakov O."/>
            <person name="Marletaz F."/>
            <person name="Cho S.-J."/>
            <person name="Edsinger-Gonzales E."/>
            <person name="Havlak P."/>
            <person name="Kuo D.-H."/>
            <person name="Larsson T."/>
            <person name="Lv J."/>
            <person name="Arendt D."/>
            <person name="Savage R."/>
            <person name="Osoegawa K."/>
            <person name="de Jong P."/>
            <person name="Lindberg D.R."/>
            <person name="Seaver E.C."/>
            <person name="Weisblat D.A."/>
            <person name="Putnam N.H."/>
            <person name="Grigoriev I.V."/>
            <person name="Rokhsar D.S."/>
        </authorList>
    </citation>
    <scope>NUCLEOTIDE SEQUENCE</scope>
    <source>
        <strain evidence="4">I ESC-2004</strain>
    </source>
</reference>
<dbReference type="Gene3D" id="1.25.40.10">
    <property type="entry name" value="Tetratricopeptide repeat domain"/>
    <property type="match status" value="1"/>
</dbReference>
<accession>R7VKF3</accession>
<dbReference type="SUPFAM" id="SSF48452">
    <property type="entry name" value="TPR-like"/>
    <property type="match status" value="1"/>
</dbReference>
<keyword evidence="4" id="KW-1185">Reference proteome</keyword>
<reference evidence="2 4" key="2">
    <citation type="journal article" date="2013" name="Nature">
        <title>Insights into bilaterian evolution from three spiralian genomes.</title>
        <authorList>
            <person name="Simakov O."/>
            <person name="Marletaz F."/>
            <person name="Cho S.J."/>
            <person name="Edsinger-Gonzales E."/>
            <person name="Havlak P."/>
            <person name="Hellsten U."/>
            <person name="Kuo D.H."/>
            <person name="Larsson T."/>
            <person name="Lv J."/>
            <person name="Arendt D."/>
            <person name="Savage R."/>
            <person name="Osoegawa K."/>
            <person name="de Jong P."/>
            <person name="Grimwood J."/>
            <person name="Chapman J.A."/>
            <person name="Shapiro H."/>
            <person name="Aerts A."/>
            <person name="Otillar R.P."/>
            <person name="Terry A.Y."/>
            <person name="Boore J.L."/>
            <person name="Grigoriev I.V."/>
            <person name="Lindberg D.R."/>
            <person name="Seaver E.C."/>
            <person name="Weisblat D.A."/>
            <person name="Putnam N.H."/>
            <person name="Rokhsar D.S."/>
        </authorList>
    </citation>
    <scope>NUCLEOTIDE SEQUENCE</scope>
    <source>
        <strain evidence="2 4">I ESC-2004</strain>
    </source>
</reference>
<reference evidence="3" key="3">
    <citation type="submission" date="2015-06" db="UniProtKB">
        <authorList>
            <consortium name="EnsemblMetazoa"/>
        </authorList>
    </citation>
    <scope>IDENTIFICATION</scope>
</reference>
<dbReference type="GO" id="GO:0080008">
    <property type="term" value="C:Cul4-RING E3 ubiquitin ligase complex"/>
    <property type="evidence" value="ECO:0007669"/>
    <property type="project" value="TreeGrafter"/>
</dbReference>
<feature type="non-terminal residue" evidence="2">
    <location>
        <position position="1"/>
    </location>
</feature>
<dbReference type="EMBL" id="KB292985">
    <property type="protein sequence ID" value="ELU16710.1"/>
    <property type="molecule type" value="Genomic_DNA"/>
</dbReference>
<dbReference type="HOGENOM" id="CLU_755608_0_0_1"/>
<dbReference type="Proteomes" id="UP000014760">
    <property type="component" value="Unassembled WGS sequence"/>
</dbReference>
<dbReference type="EMBL" id="AMQN01004236">
    <property type="status" value="NOT_ANNOTATED_CDS"/>
    <property type="molecule type" value="Genomic_DNA"/>
</dbReference>
<name>R7VKF3_CAPTE</name>
<evidence type="ECO:0000313" key="2">
    <source>
        <dbReference type="EMBL" id="ELU16710.1"/>
    </source>
</evidence>
<dbReference type="AlphaFoldDB" id="R7VKF3"/>
<evidence type="ECO:0000313" key="3">
    <source>
        <dbReference type="EnsemblMetazoa" id="CapteP199173"/>
    </source>
</evidence>
<dbReference type="OMA" id="HQYEDAY"/>
<evidence type="ECO:0000256" key="1">
    <source>
        <dbReference type="ARBA" id="ARBA00022737"/>
    </source>
</evidence>
<sequence length="367" mass="42858">YFKEGDKQSKLWWHRKLADFFQFTSNNIDRKVEELPFHLVAIGDQERLHAVLTDWDIFEKLYDDVFSAKLIKYWSEGSQLTAMAECYATKITNMLNASKCDKKDLVEKMSKVARLCGQGGQHREALSIIEKAIDIETKQLGNRQDKLGAMYAVLSYIKDEVCNHPEMKLWEYMYRSQLPAMRKIIEIFEKTISIMESLPKSEANEVLKGRALNRLAFYYCGYHMRGGDEWCGSEESKTKSQEIIAKAIETFEALDGKEVYVVDCLITKAVTYGEACPEQIEFYLEAYQRGLNSTGMLHVNMDRLLLNMAIYYEDVRDYDKAYETFYQWYLVSRDLYGDDHPKSKRPLNTLREPQYRRIAEQKGKPVP</sequence>
<proteinExistence type="predicted"/>
<gene>
    <name evidence="2" type="ORF">CAPTEDRAFT_199173</name>
</gene>